<evidence type="ECO:0000256" key="3">
    <source>
        <dbReference type="ARBA" id="ARBA00022448"/>
    </source>
</evidence>
<dbReference type="GO" id="GO:0006817">
    <property type="term" value="P:phosphate ion transport"/>
    <property type="evidence" value="ECO:0007669"/>
    <property type="project" value="UniProtKB-KW"/>
</dbReference>
<dbReference type="GO" id="GO:0005886">
    <property type="term" value="C:plasma membrane"/>
    <property type="evidence" value="ECO:0007669"/>
    <property type="project" value="UniProtKB-SubCell"/>
</dbReference>
<evidence type="ECO:0000256" key="9">
    <source>
        <dbReference type="RuleBase" id="RU363032"/>
    </source>
</evidence>
<comment type="similarity">
    <text evidence="2 10">Belongs to the binding-protein-dependent transport system permease family. CysTW subfamily.</text>
</comment>
<keyword evidence="5 10" id="KW-0592">Phosphate transport</keyword>
<comment type="function">
    <text evidence="10">Part of the binding-protein-dependent transport system for phosphate; probably responsible for the translocation of the substrate across the membrane.</text>
</comment>
<dbReference type="NCBIfam" id="TIGR02138">
    <property type="entry name" value="phosphate_pstC"/>
    <property type="match status" value="1"/>
</dbReference>
<dbReference type="Gene3D" id="1.10.3720.10">
    <property type="entry name" value="MetI-like"/>
    <property type="match status" value="1"/>
</dbReference>
<dbReference type="CDD" id="cd06261">
    <property type="entry name" value="TM_PBP2"/>
    <property type="match status" value="1"/>
</dbReference>
<evidence type="ECO:0000313" key="13">
    <source>
        <dbReference type="Proteomes" id="UP000244093"/>
    </source>
</evidence>
<evidence type="ECO:0000256" key="4">
    <source>
        <dbReference type="ARBA" id="ARBA00022475"/>
    </source>
</evidence>
<dbReference type="InterPro" id="IPR000515">
    <property type="entry name" value="MetI-like"/>
</dbReference>
<evidence type="ECO:0000256" key="8">
    <source>
        <dbReference type="ARBA" id="ARBA00023136"/>
    </source>
</evidence>
<keyword evidence="6 9" id="KW-0812">Transmembrane</keyword>
<evidence type="ECO:0000256" key="5">
    <source>
        <dbReference type="ARBA" id="ARBA00022592"/>
    </source>
</evidence>
<dbReference type="SUPFAM" id="SSF161098">
    <property type="entry name" value="MetI-like"/>
    <property type="match status" value="1"/>
</dbReference>
<keyword evidence="7 9" id="KW-1133">Transmembrane helix</keyword>
<reference evidence="12 13" key="1">
    <citation type="journal article" date="2018" name="Syst. Appl. Microbiol.">
        <title>A new symbiotic nanoarchaeote (Candidatus Nanoclepta minutus) and its host (Zestosphaera tikiterensis gen. nov., sp. nov.) from a New Zealand hot spring.</title>
        <authorList>
            <person name="St John E."/>
            <person name="Liu Y."/>
            <person name="Podar M."/>
            <person name="Stott M.B."/>
            <person name="Meneghin J."/>
            <person name="Chen Z."/>
            <person name="Lagutin K."/>
            <person name="Mitchell K."/>
            <person name="Reysenbach A.L."/>
        </authorList>
    </citation>
    <scope>NUCLEOTIDE SEQUENCE [LARGE SCALE GENOMIC DNA]</scope>
    <source>
        <strain evidence="12">NZ3</strain>
    </source>
</reference>
<feature type="transmembrane region" description="Helical" evidence="9">
    <location>
        <begin position="107"/>
        <end position="126"/>
    </location>
</feature>
<dbReference type="InterPro" id="IPR035906">
    <property type="entry name" value="MetI-like_sf"/>
</dbReference>
<dbReference type="PANTHER" id="PTHR30425">
    <property type="entry name" value="PHOSPHATE TRANSPORT SYSTEM PERMEASE PROTEIN PST"/>
    <property type="match status" value="1"/>
</dbReference>
<keyword evidence="8 9" id="KW-0472">Membrane</keyword>
<dbReference type="PANTHER" id="PTHR30425:SF1">
    <property type="entry name" value="PHOSPHATE TRANSPORT SYSTEM PERMEASE PROTEIN PSTC"/>
    <property type="match status" value="1"/>
</dbReference>
<comment type="subcellular location">
    <subcellularLocation>
        <location evidence="1 9">Cell membrane</location>
        <topology evidence="1 9">Multi-pass membrane protein</topology>
    </subcellularLocation>
</comment>
<feature type="transmembrane region" description="Helical" evidence="9">
    <location>
        <begin position="274"/>
        <end position="298"/>
    </location>
</feature>
<evidence type="ECO:0000256" key="1">
    <source>
        <dbReference type="ARBA" id="ARBA00004651"/>
    </source>
</evidence>
<dbReference type="GO" id="GO:0005315">
    <property type="term" value="F:phosphate transmembrane transporter activity"/>
    <property type="evidence" value="ECO:0007669"/>
    <property type="project" value="InterPro"/>
</dbReference>
<evidence type="ECO:0000259" key="11">
    <source>
        <dbReference type="PROSITE" id="PS50928"/>
    </source>
</evidence>
<proteinExistence type="inferred from homology"/>
<protein>
    <recommendedName>
        <fullName evidence="10">Phosphate transport system permease protein</fullName>
    </recommendedName>
</protein>
<dbReference type="Pfam" id="PF00528">
    <property type="entry name" value="BPD_transp_1"/>
    <property type="match status" value="1"/>
</dbReference>
<feature type="transmembrane region" description="Helical" evidence="9">
    <location>
        <begin position="218"/>
        <end position="241"/>
    </location>
</feature>
<sequence>MFFKSKPDKILFISLLPFSLTSLALIVYIALTLGWEAREAFLRFGVKLFTENVWRVSEIPEYESYGLLSPLVGSIYVSITSVLIALPLSISLAFTSAEFLPKNLSKIVSHLTDVMGGVPTVIYGLWGSLFLAPVLRDVFMIPLNRYLWFIPLFSCTPLTGHSILTASVVLAVASVPYMTSLVREGLAMIPFKYKEALYSIGAMRYEYFKVLTGMLKPYIVAATLLGFSRVLGETTIVALTIGNSLKISLCVFEPGSTIPSLIANQFESAGLYKYALPTLFAGSLVLLLICLTLTYVGIQITYKWRESML</sequence>
<gene>
    <name evidence="12" type="ORF">B7O98_08305</name>
</gene>
<dbReference type="PROSITE" id="PS50928">
    <property type="entry name" value="ABC_TM1"/>
    <property type="match status" value="1"/>
</dbReference>
<name>A0A2R7Y2M0_9CREN</name>
<keyword evidence="3 9" id="KW-0813">Transport</keyword>
<dbReference type="InterPro" id="IPR011864">
    <property type="entry name" value="Phosphate_PstC"/>
</dbReference>
<dbReference type="InterPro" id="IPR051124">
    <property type="entry name" value="Phosphate_Transport_Permease"/>
</dbReference>
<comment type="caution">
    <text evidence="12">The sequence shown here is derived from an EMBL/GenBank/DDBJ whole genome shotgun (WGS) entry which is preliminary data.</text>
</comment>
<evidence type="ECO:0000256" key="6">
    <source>
        <dbReference type="ARBA" id="ARBA00022692"/>
    </source>
</evidence>
<dbReference type="EMBL" id="NBVN01000006">
    <property type="protein sequence ID" value="PUA31791.1"/>
    <property type="molecule type" value="Genomic_DNA"/>
</dbReference>
<keyword evidence="4 10" id="KW-1003">Cell membrane</keyword>
<feature type="transmembrane region" description="Helical" evidence="9">
    <location>
        <begin position="146"/>
        <end position="173"/>
    </location>
</feature>
<dbReference type="Proteomes" id="UP000244093">
    <property type="component" value="Unassembled WGS sequence"/>
</dbReference>
<feature type="transmembrane region" description="Helical" evidence="9">
    <location>
        <begin position="12"/>
        <end position="35"/>
    </location>
</feature>
<evidence type="ECO:0000256" key="2">
    <source>
        <dbReference type="ARBA" id="ARBA00007069"/>
    </source>
</evidence>
<evidence type="ECO:0000313" key="12">
    <source>
        <dbReference type="EMBL" id="PUA31791.1"/>
    </source>
</evidence>
<evidence type="ECO:0000256" key="10">
    <source>
        <dbReference type="RuleBase" id="RU363054"/>
    </source>
</evidence>
<accession>A0A2R7Y2M0</accession>
<feature type="transmembrane region" description="Helical" evidence="9">
    <location>
        <begin position="75"/>
        <end position="95"/>
    </location>
</feature>
<dbReference type="AlphaFoldDB" id="A0A2R7Y2M0"/>
<organism evidence="12 13">
    <name type="scientific">Zestosphaera tikiterensis</name>
    <dbReference type="NCBI Taxonomy" id="1973259"/>
    <lineage>
        <taxon>Archaea</taxon>
        <taxon>Thermoproteota</taxon>
        <taxon>Thermoprotei</taxon>
        <taxon>Desulfurococcales</taxon>
        <taxon>Desulfurococcaceae</taxon>
        <taxon>Zestosphaera</taxon>
    </lineage>
</organism>
<evidence type="ECO:0000256" key="7">
    <source>
        <dbReference type="ARBA" id="ARBA00022989"/>
    </source>
</evidence>
<feature type="domain" description="ABC transmembrane type-1" evidence="11">
    <location>
        <begin position="71"/>
        <end position="297"/>
    </location>
</feature>